<dbReference type="InterPro" id="IPR000485">
    <property type="entry name" value="AsnC-type_HTH_dom"/>
</dbReference>
<dbReference type="GO" id="GO:0005829">
    <property type="term" value="C:cytosol"/>
    <property type="evidence" value="ECO:0007669"/>
    <property type="project" value="TreeGrafter"/>
</dbReference>
<dbReference type="SMART" id="SM00344">
    <property type="entry name" value="HTH_ASNC"/>
    <property type="match status" value="1"/>
</dbReference>
<keyword evidence="1" id="KW-0805">Transcription regulation</keyword>
<dbReference type="GO" id="GO:0043565">
    <property type="term" value="F:sequence-specific DNA binding"/>
    <property type="evidence" value="ECO:0007669"/>
    <property type="project" value="InterPro"/>
</dbReference>
<dbReference type="PANTHER" id="PTHR30154">
    <property type="entry name" value="LEUCINE-RESPONSIVE REGULATORY PROTEIN"/>
    <property type="match status" value="1"/>
</dbReference>
<feature type="domain" description="Transcription regulator AsnC/Lrp ligand binding" evidence="4">
    <location>
        <begin position="70"/>
        <end position="140"/>
    </location>
</feature>
<comment type="caution">
    <text evidence="6">The sequence shown here is derived from an EMBL/GenBank/DDBJ whole genome shotgun (WGS) entry which is preliminary data.</text>
</comment>
<keyword evidence="3" id="KW-0804">Transcription</keyword>
<keyword evidence="2" id="KW-0238">DNA-binding</keyword>
<evidence type="ECO:0000313" key="7">
    <source>
        <dbReference type="Proteomes" id="UP000581206"/>
    </source>
</evidence>
<evidence type="ECO:0000313" key="6">
    <source>
        <dbReference type="EMBL" id="NKY24479.1"/>
    </source>
</evidence>
<accession>A0A7X6KYF3</accession>
<dbReference type="PRINTS" id="PR00033">
    <property type="entry name" value="HTHASNC"/>
</dbReference>
<dbReference type="SUPFAM" id="SSF54909">
    <property type="entry name" value="Dimeric alpha+beta barrel"/>
    <property type="match status" value="1"/>
</dbReference>
<dbReference type="GO" id="GO:0043200">
    <property type="term" value="P:response to amino acid"/>
    <property type="evidence" value="ECO:0007669"/>
    <property type="project" value="TreeGrafter"/>
</dbReference>
<organism evidence="6 7">
    <name type="scientific">Cellulomonas denverensis</name>
    <dbReference type="NCBI Taxonomy" id="264297"/>
    <lineage>
        <taxon>Bacteria</taxon>
        <taxon>Bacillati</taxon>
        <taxon>Actinomycetota</taxon>
        <taxon>Actinomycetes</taxon>
        <taxon>Micrococcales</taxon>
        <taxon>Cellulomonadaceae</taxon>
        <taxon>Cellulomonas</taxon>
    </lineage>
</organism>
<dbReference type="Gene3D" id="1.10.10.10">
    <property type="entry name" value="Winged helix-like DNA-binding domain superfamily/Winged helix DNA-binding domain"/>
    <property type="match status" value="1"/>
</dbReference>
<keyword evidence="7" id="KW-1185">Reference proteome</keyword>
<evidence type="ECO:0000259" key="5">
    <source>
        <dbReference type="Pfam" id="PF13404"/>
    </source>
</evidence>
<dbReference type="AlphaFoldDB" id="A0A7X6KYF3"/>
<protein>
    <submittedName>
        <fullName evidence="6">Lrp/AsnC family transcriptional regulator</fullName>
    </submittedName>
</protein>
<dbReference type="InterPro" id="IPR019887">
    <property type="entry name" value="Tscrpt_reg_AsnC/Lrp_C"/>
</dbReference>
<evidence type="ECO:0000259" key="4">
    <source>
        <dbReference type="Pfam" id="PF01037"/>
    </source>
</evidence>
<dbReference type="Pfam" id="PF01037">
    <property type="entry name" value="AsnC_trans_reg"/>
    <property type="match status" value="1"/>
</dbReference>
<dbReference type="InterPro" id="IPR036388">
    <property type="entry name" value="WH-like_DNA-bd_sf"/>
</dbReference>
<dbReference type="RefSeq" id="WP_168631604.1">
    <property type="nucleotide sequence ID" value="NZ_BONL01000008.1"/>
</dbReference>
<sequence>MAHGYQPDQVDMRILHALQVEPRASWTELAPVVGADPANLSRRWSRLRAAGIAWVTGMTDQADRGGGALIEIECAPGDLHATVRALTAEPEVVTIDYTVGGRDLLVTVLADTQRQVADYVLGPMARLRGIRAAHTHLITERLLDARRWRLRELSPAEVARIPRFRPPRSRAARTVAPELFEVIRQELAVDGRASAVAIAGRSGFSAQRVTDAIATLRTDGQLYLRTDLARDLSDWPVYTWYFLQVPAPVMAQARVTLAQVPEIRLAALCASRYNLVLAVWLRSVQDVQSFEVALSRALPGAVIADRSVVVRIAKHLGHVLDDDGRATGTVVPMRRPLVNG</sequence>
<reference evidence="6 7" key="1">
    <citation type="submission" date="2020-04" db="EMBL/GenBank/DDBJ databases">
        <title>MicrobeNet Type strains.</title>
        <authorList>
            <person name="Nicholson A.C."/>
        </authorList>
    </citation>
    <scope>NUCLEOTIDE SEQUENCE [LARGE SCALE GENOMIC DNA]</scope>
    <source>
        <strain evidence="6 7">ATCC BAA-788</strain>
    </source>
</reference>
<dbReference type="InterPro" id="IPR036390">
    <property type="entry name" value="WH_DNA-bd_sf"/>
</dbReference>
<feature type="domain" description="HTH asnC-type" evidence="5">
    <location>
        <begin position="8"/>
        <end position="48"/>
    </location>
</feature>
<dbReference type="EMBL" id="JAAXOX010000016">
    <property type="protein sequence ID" value="NKY24479.1"/>
    <property type="molecule type" value="Genomic_DNA"/>
</dbReference>
<evidence type="ECO:0000256" key="2">
    <source>
        <dbReference type="ARBA" id="ARBA00023125"/>
    </source>
</evidence>
<dbReference type="Gene3D" id="3.30.70.920">
    <property type="match status" value="1"/>
</dbReference>
<dbReference type="Proteomes" id="UP000581206">
    <property type="component" value="Unassembled WGS sequence"/>
</dbReference>
<name>A0A7X6KYF3_9CELL</name>
<dbReference type="InterPro" id="IPR011008">
    <property type="entry name" value="Dimeric_a/b-barrel"/>
</dbReference>
<dbReference type="SUPFAM" id="SSF46785">
    <property type="entry name" value="Winged helix' DNA-binding domain"/>
    <property type="match status" value="1"/>
</dbReference>
<dbReference type="PANTHER" id="PTHR30154:SF34">
    <property type="entry name" value="TRANSCRIPTIONAL REGULATOR AZLB"/>
    <property type="match status" value="1"/>
</dbReference>
<evidence type="ECO:0000256" key="1">
    <source>
        <dbReference type="ARBA" id="ARBA00023015"/>
    </source>
</evidence>
<dbReference type="InterPro" id="IPR019888">
    <property type="entry name" value="Tscrpt_reg_AsnC-like"/>
</dbReference>
<proteinExistence type="predicted"/>
<gene>
    <name evidence="6" type="ORF">HGA03_17610</name>
</gene>
<evidence type="ECO:0000256" key="3">
    <source>
        <dbReference type="ARBA" id="ARBA00023163"/>
    </source>
</evidence>
<dbReference type="Pfam" id="PF13404">
    <property type="entry name" value="HTH_AsnC-type"/>
    <property type="match status" value="1"/>
</dbReference>